<keyword evidence="2" id="KW-1185">Reference proteome</keyword>
<evidence type="ECO:0000313" key="2">
    <source>
        <dbReference type="Proteomes" id="UP001151002"/>
    </source>
</evidence>
<proteinExistence type="predicted"/>
<dbReference type="Proteomes" id="UP001151002">
    <property type="component" value="Unassembled WGS sequence"/>
</dbReference>
<dbReference type="RefSeq" id="WP_267561666.1">
    <property type="nucleotide sequence ID" value="NZ_JAPNTZ010000002.1"/>
</dbReference>
<evidence type="ECO:0000313" key="1">
    <source>
        <dbReference type="EMBL" id="MCY1137721.1"/>
    </source>
</evidence>
<organism evidence="1 2">
    <name type="scientific">Paractinoplanes pyxinae</name>
    <dbReference type="NCBI Taxonomy" id="2997416"/>
    <lineage>
        <taxon>Bacteria</taxon>
        <taxon>Bacillati</taxon>
        <taxon>Actinomycetota</taxon>
        <taxon>Actinomycetes</taxon>
        <taxon>Micromonosporales</taxon>
        <taxon>Micromonosporaceae</taxon>
        <taxon>Paractinoplanes</taxon>
    </lineage>
</organism>
<name>A0ABT4ATY8_9ACTN</name>
<reference evidence="1" key="1">
    <citation type="submission" date="2022-11" db="EMBL/GenBank/DDBJ databases">
        <authorList>
            <person name="Somphong A."/>
            <person name="Phongsopitanun W."/>
        </authorList>
    </citation>
    <scope>NUCLEOTIDE SEQUENCE</scope>
    <source>
        <strain evidence="1">Pm04-4</strain>
    </source>
</reference>
<protein>
    <submittedName>
        <fullName evidence="1">Uncharacterized protein</fullName>
    </submittedName>
</protein>
<accession>A0ABT4ATY8</accession>
<gene>
    <name evidence="1" type="ORF">OWR29_06890</name>
</gene>
<sequence>MTTTKHLTTSWQRRTRIAALGAALAVAATFGPGTLGTTRLGASEVAGYATVTAADTITATPVLAGVASAGS</sequence>
<comment type="caution">
    <text evidence="1">The sequence shown here is derived from an EMBL/GenBank/DDBJ whole genome shotgun (WGS) entry which is preliminary data.</text>
</comment>
<dbReference type="EMBL" id="JAPNTZ010000002">
    <property type="protein sequence ID" value="MCY1137721.1"/>
    <property type="molecule type" value="Genomic_DNA"/>
</dbReference>